<keyword evidence="10 21" id="KW-0732">Signal</keyword>
<evidence type="ECO:0000256" key="15">
    <source>
        <dbReference type="ARBA" id="ARBA00023049"/>
    </source>
</evidence>
<keyword evidence="12" id="KW-0256">Endoplasmic reticulum</keyword>
<dbReference type="KEGG" id="lha:LHA_1826"/>
<comment type="subcellular location">
    <subcellularLocation>
        <location evidence="1">Endoplasmic reticulum</location>
    </subcellularLocation>
    <subcellularLocation>
        <location evidence="3">Golgi apparatus</location>
    </subcellularLocation>
    <subcellularLocation>
        <location evidence="2">Lysosome</location>
    </subcellularLocation>
    <subcellularLocation>
        <location evidence="4">Secreted</location>
    </subcellularLocation>
</comment>
<evidence type="ECO:0000256" key="16">
    <source>
        <dbReference type="ARBA" id="ARBA00023145"/>
    </source>
</evidence>
<dbReference type="GO" id="GO:0005764">
    <property type="term" value="C:lysosome"/>
    <property type="evidence" value="ECO:0007669"/>
    <property type="project" value="UniProtKB-SubCell"/>
</dbReference>
<keyword evidence="11" id="KW-0378">Hydrolase</keyword>
<dbReference type="InterPro" id="IPR007484">
    <property type="entry name" value="Peptidase_M28"/>
</dbReference>
<dbReference type="Pfam" id="PF04389">
    <property type="entry name" value="Peptidase_M28"/>
    <property type="match status" value="1"/>
</dbReference>
<dbReference type="Gene3D" id="3.40.630.10">
    <property type="entry name" value="Zn peptidases"/>
    <property type="match status" value="1"/>
</dbReference>
<evidence type="ECO:0000256" key="1">
    <source>
        <dbReference type="ARBA" id="ARBA00004240"/>
    </source>
</evidence>
<dbReference type="EMBL" id="LN681225">
    <property type="protein sequence ID" value="CEK10858.1"/>
    <property type="molecule type" value="Genomic_DNA"/>
</dbReference>
<feature type="signal peptide" evidence="21">
    <location>
        <begin position="1"/>
        <end position="21"/>
    </location>
</feature>
<reference evidence="24" key="1">
    <citation type="submission" date="2014-09" db="EMBL/GenBank/DDBJ databases">
        <authorList>
            <person name="Gomez-Valero L."/>
        </authorList>
    </citation>
    <scope>NUCLEOTIDE SEQUENCE [LARGE SCALE GENOMIC DNA]</scope>
    <source>
        <strain evidence="24">ATCC35250</strain>
    </source>
</reference>
<evidence type="ECO:0000256" key="6">
    <source>
        <dbReference type="ARBA" id="ARBA00022525"/>
    </source>
</evidence>
<dbReference type="Proteomes" id="UP000032803">
    <property type="component" value="Chromosome I"/>
</dbReference>
<dbReference type="RefSeq" id="WP_052673648.1">
    <property type="nucleotide sequence ID" value="NZ_LN681225.1"/>
</dbReference>
<evidence type="ECO:0000313" key="24">
    <source>
        <dbReference type="Proteomes" id="UP000032803"/>
    </source>
</evidence>
<keyword evidence="14" id="KW-0333">Golgi apparatus</keyword>
<evidence type="ECO:0000256" key="3">
    <source>
        <dbReference type="ARBA" id="ARBA00004555"/>
    </source>
</evidence>
<evidence type="ECO:0000256" key="10">
    <source>
        <dbReference type="ARBA" id="ARBA00022729"/>
    </source>
</evidence>
<dbReference type="GO" id="GO:0070573">
    <property type="term" value="F:metallodipeptidase activity"/>
    <property type="evidence" value="ECO:0007669"/>
    <property type="project" value="InterPro"/>
</dbReference>
<evidence type="ECO:0000256" key="12">
    <source>
        <dbReference type="ARBA" id="ARBA00022824"/>
    </source>
</evidence>
<evidence type="ECO:0000256" key="20">
    <source>
        <dbReference type="ARBA" id="ARBA00033328"/>
    </source>
</evidence>
<dbReference type="PANTHER" id="PTHR12053">
    <property type="entry name" value="PROTEASE FAMILY M28 PLASMA GLUTAMATE CARBOXYPEPTIDASE-RELATED"/>
    <property type="match status" value="1"/>
</dbReference>
<dbReference type="SUPFAM" id="SSF53187">
    <property type="entry name" value="Zn-dependent exopeptidases"/>
    <property type="match status" value="1"/>
</dbReference>
<dbReference type="PATRIC" id="fig|449.7.peg.2305"/>
<evidence type="ECO:0000256" key="17">
    <source>
        <dbReference type="ARBA" id="ARBA00023180"/>
    </source>
</evidence>
<keyword evidence="24" id="KW-1185">Reference proteome</keyword>
<comment type="subunit">
    <text evidence="19">Homodimer. The monomeric form is inactive while the homodimer is active.</text>
</comment>
<dbReference type="GO" id="GO:0004180">
    <property type="term" value="F:carboxypeptidase activity"/>
    <property type="evidence" value="ECO:0007669"/>
    <property type="project" value="UniProtKB-KW"/>
</dbReference>
<organism evidence="23 24">
    <name type="scientific">Legionella hackeliae</name>
    <dbReference type="NCBI Taxonomy" id="449"/>
    <lineage>
        <taxon>Bacteria</taxon>
        <taxon>Pseudomonadati</taxon>
        <taxon>Pseudomonadota</taxon>
        <taxon>Gammaproteobacteria</taxon>
        <taxon>Legionellales</taxon>
        <taxon>Legionellaceae</taxon>
        <taxon>Legionella</taxon>
    </lineage>
</organism>
<keyword evidence="8" id="KW-0645">Protease</keyword>
<evidence type="ECO:0000256" key="5">
    <source>
        <dbReference type="ARBA" id="ARBA00014116"/>
    </source>
</evidence>
<keyword evidence="16" id="KW-0865">Zymogen</keyword>
<keyword evidence="15" id="KW-0482">Metalloprotease</keyword>
<evidence type="ECO:0000256" key="4">
    <source>
        <dbReference type="ARBA" id="ARBA00004613"/>
    </source>
</evidence>
<dbReference type="HOGENOM" id="CLU_033697_1_1_6"/>
<evidence type="ECO:0000256" key="19">
    <source>
        <dbReference type="ARBA" id="ARBA00025833"/>
    </source>
</evidence>
<accession>A0A0A8UQ19</accession>
<keyword evidence="17" id="KW-0325">Glycoprotein</keyword>
<feature type="domain" description="Peptidase M28" evidence="22">
    <location>
        <begin position="259"/>
        <end position="445"/>
    </location>
</feature>
<gene>
    <name evidence="23" type="ORF">LHA_1826</name>
</gene>
<evidence type="ECO:0000313" key="23">
    <source>
        <dbReference type="EMBL" id="CEK10858.1"/>
    </source>
</evidence>
<dbReference type="OrthoDB" id="9769665at2"/>
<feature type="chain" id="PRO_5009754238" description="Carboxypeptidase Q" evidence="21">
    <location>
        <begin position="22"/>
        <end position="499"/>
    </location>
</feature>
<dbReference type="GO" id="GO:0005576">
    <property type="term" value="C:extracellular region"/>
    <property type="evidence" value="ECO:0007669"/>
    <property type="project" value="UniProtKB-SubCell"/>
</dbReference>
<keyword evidence="9" id="KW-0479">Metal-binding</keyword>
<evidence type="ECO:0000256" key="11">
    <source>
        <dbReference type="ARBA" id="ARBA00022801"/>
    </source>
</evidence>
<evidence type="ECO:0000256" key="8">
    <source>
        <dbReference type="ARBA" id="ARBA00022670"/>
    </source>
</evidence>
<keyword evidence="13" id="KW-0862">Zinc</keyword>
<evidence type="ECO:0000256" key="2">
    <source>
        <dbReference type="ARBA" id="ARBA00004371"/>
    </source>
</evidence>
<dbReference type="InterPro" id="IPR039866">
    <property type="entry name" value="CPQ"/>
</dbReference>
<evidence type="ECO:0000259" key="22">
    <source>
        <dbReference type="Pfam" id="PF04389"/>
    </source>
</evidence>
<keyword evidence="6" id="KW-0964">Secreted</keyword>
<dbReference type="GO" id="GO:0006508">
    <property type="term" value="P:proteolysis"/>
    <property type="evidence" value="ECO:0007669"/>
    <property type="project" value="UniProtKB-KW"/>
</dbReference>
<evidence type="ECO:0000256" key="7">
    <source>
        <dbReference type="ARBA" id="ARBA00022645"/>
    </source>
</evidence>
<proteinExistence type="predicted"/>
<evidence type="ECO:0000256" key="18">
    <source>
        <dbReference type="ARBA" id="ARBA00023228"/>
    </source>
</evidence>
<dbReference type="GO" id="GO:0046872">
    <property type="term" value="F:metal ion binding"/>
    <property type="evidence" value="ECO:0007669"/>
    <property type="project" value="UniProtKB-KW"/>
</dbReference>
<dbReference type="Gene3D" id="3.50.30.30">
    <property type="match status" value="1"/>
</dbReference>
<dbReference type="STRING" id="449.LHA_1826"/>
<evidence type="ECO:0000256" key="13">
    <source>
        <dbReference type="ARBA" id="ARBA00022833"/>
    </source>
</evidence>
<dbReference type="PANTHER" id="PTHR12053:SF3">
    <property type="entry name" value="CARBOXYPEPTIDASE Q"/>
    <property type="match status" value="1"/>
</dbReference>
<keyword evidence="18" id="KW-0458">Lysosome</keyword>
<evidence type="ECO:0000256" key="9">
    <source>
        <dbReference type="ARBA" id="ARBA00022723"/>
    </source>
</evidence>
<evidence type="ECO:0000256" key="14">
    <source>
        <dbReference type="ARBA" id="ARBA00023034"/>
    </source>
</evidence>
<name>A0A0A8UQ19_LEGHA</name>
<dbReference type="AlphaFoldDB" id="A0A0A8UQ19"/>
<protein>
    <recommendedName>
        <fullName evidence="5">Carboxypeptidase Q</fullName>
    </recommendedName>
    <alternativeName>
        <fullName evidence="20">Plasma glutamate carboxypeptidase</fullName>
    </alternativeName>
</protein>
<keyword evidence="7" id="KW-0121">Carboxypeptidase</keyword>
<sequence length="499" mass="55248">MFRKSLFVIAALISLSTTNYAAEICNPLNLLISKTLEPTPIIDDLRYLTDQIGGRPTGSVAMNEAMQWSLKRFQEAGFNNAHLEKYTAPKNWLANIETGEITAPQTNKTSTHNKLRLAAMPFTLSTPPEGLVAPVYAISSTDTKEIKAHANEIKGHWLLVQTSPMLTLDDMFKEYLDTLPLFAAAKKAGAVGILWQSNRSGRLLYRHNASLDGNLAPLPAALIEREGGKRIVQLINSGEVVTFKAKLDNVVQDKPQNYNVVAEIKGSEKPEDVIIIGAHLDSWDLGQGALDNGCNAVMIIDIARQMKILEQKGIKPKRTIRFMLYSGEELGLYGSWFDVKNHAKQLDAIKAVVIYDIGTGRTTGFSLGGRSDMVNIVNHALKPIANLGPFTQTTDAFIGTDNFDYLLQGIPTIVANQDVVSYLPYYHAESDTFDKVDSRELKLNAVIASVLTWNLANTDEAFPARQTFAEVSQLLESTGVKKQMEIYGIWDSFIKRERN</sequence>
<evidence type="ECO:0000256" key="21">
    <source>
        <dbReference type="SAM" id="SignalP"/>
    </source>
</evidence>